<evidence type="ECO:0000259" key="3">
    <source>
        <dbReference type="Pfam" id="PF02550"/>
    </source>
</evidence>
<keyword evidence="5" id="KW-0378">Hydrolase</keyword>
<comment type="similarity">
    <text evidence="1">Belongs to the acetyl-CoA hydrolase/transferase family.</text>
</comment>
<accession>A0A2A2FL71</accession>
<dbReference type="Gene3D" id="3.40.1080.20">
    <property type="entry name" value="Acetyl-CoA hydrolase/transferase C-terminal domain"/>
    <property type="match status" value="1"/>
</dbReference>
<dbReference type="EMBL" id="NSKC01000001">
    <property type="protein sequence ID" value="PAU85313.1"/>
    <property type="molecule type" value="Genomic_DNA"/>
</dbReference>
<name>A0A2A2FL71_9EURY</name>
<dbReference type="InterPro" id="IPR038460">
    <property type="entry name" value="AcetylCoA_hyd_C_sf"/>
</dbReference>
<reference evidence="5 6" key="1">
    <citation type="submission" date="2017-08" db="EMBL/GenBank/DDBJ databases">
        <title>The strain WRN001 was isolated from Binhai saline alkaline soil, Tianjin, China.</title>
        <authorList>
            <person name="Liu D."/>
            <person name="Zhang G."/>
        </authorList>
    </citation>
    <scope>NUCLEOTIDE SEQUENCE [LARGE SCALE GENOMIC DNA]</scope>
    <source>
        <strain evidence="5 6">WN019</strain>
    </source>
</reference>
<proteinExistence type="inferred from homology"/>
<evidence type="ECO:0000256" key="2">
    <source>
        <dbReference type="SAM" id="MobiDB-lite"/>
    </source>
</evidence>
<evidence type="ECO:0000313" key="5">
    <source>
        <dbReference type="EMBL" id="PAU85313.1"/>
    </source>
</evidence>
<dbReference type="Pfam" id="PF02550">
    <property type="entry name" value="AcetylCoA_hydro"/>
    <property type="match status" value="1"/>
</dbReference>
<dbReference type="PANTHER" id="PTHR43609">
    <property type="entry name" value="ACETYL-COA HYDROLASE"/>
    <property type="match status" value="1"/>
</dbReference>
<evidence type="ECO:0000259" key="4">
    <source>
        <dbReference type="Pfam" id="PF13336"/>
    </source>
</evidence>
<protein>
    <submittedName>
        <fullName evidence="5">Acetyl-CoA hydrolase</fullName>
    </submittedName>
</protein>
<gene>
    <name evidence="5" type="ORF">CK500_01195</name>
</gene>
<dbReference type="OrthoDB" id="147145at2157"/>
<feature type="domain" description="Acetyl-CoA hydrolase/transferase N-terminal" evidence="3">
    <location>
        <begin position="29"/>
        <end position="206"/>
    </location>
</feature>
<feature type="domain" description="Acetyl-CoA hydrolase/transferase C-terminal" evidence="4">
    <location>
        <begin position="333"/>
        <end position="477"/>
    </location>
</feature>
<feature type="region of interest" description="Disordered" evidence="2">
    <location>
        <begin position="1"/>
        <end position="24"/>
    </location>
</feature>
<feature type="region of interest" description="Disordered" evidence="2">
    <location>
        <begin position="479"/>
        <end position="504"/>
    </location>
</feature>
<evidence type="ECO:0000256" key="1">
    <source>
        <dbReference type="ARBA" id="ARBA00009632"/>
    </source>
</evidence>
<comment type="caution">
    <text evidence="5">The sequence shown here is derived from an EMBL/GenBank/DDBJ whole genome shotgun (WGS) entry which is preliminary data.</text>
</comment>
<sequence length="504" mass="53123">MTPSPSGPAAPTLDDPVPETRLGGDLPIATPEKAAALVPETATLLVSGFGGVGYPKLVPEALAAADEERELTVVSGGGVGDEIDRDLVESGDMARRYPFVPNETSRAAANDGRIQFHDRHISRLADEVRFGGLRAGMRGETVAVVEAVAVGPDWLVPSTSIGHTPAYVGAADRVIVEVNRAQPVELARVHDVHVRDDPPNRSPIPLDDPLGETGGPAVRFDPAKLAAVVETDRADDPYEFREVSATDEAIADNLGAFLEAELERNPLFDEAANLQFGVGSLGNALMGALADVDFGDRPVSYVGEVVQDGLLDMLDAGDLRGASATSLALSAEGQERLFDDVERYAEDVVLRPADVSNAPELIDRFGVVGVNSAVEVDLYGNVNATHIGGTRVVNGIGGGGDFARNCRLGIVALPSTAVGGDVSRIVPLTPHVDHTEHDASVIVTEHGVADLRGRSPRERAEALVAVADPSFRADLDAYRERAADDGGNTPHDLETAFSWERDDS</sequence>
<dbReference type="Pfam" id="PF13336">
    <property type="entry name" value="AcetylCoA_hyd_C"/>
    <property type="match status" value="1"/>
</dbReference>
<dbReference type="GO" id="GO:0006083">
    <property type="term" value="P:acetate metabolic process"/>
    <property type="evidence" value="ECO:0007669"/>
    <property type="project" value="InterPro"/>
</dbReference>
<dbReference type="PANTHER" id="PTHR43609:SF1">
    <property type="entry name" value="ACETYL-COA HYDROLASE"/>
    <property type="match status" value="1"/>
</dbReference>
<keyword evidence="6" id="KW-1185">Reference proteome</keyword>
<dbReference type="Gene3D" id="3.40.1080.10">
    <property type="entry name" value="Glutaconate Coenzyme A-transferase"/>
    <property type="match status" value="1"/>
</dbReference>
<dbReference type="AlphaFoldDB" id="A0A2A2FL71"/>
<feature type="compositionally biased region" description="Basic and acidic residues" evidence="2">
    <location>
        <begin position="491"/>
        <end position="504"/>
    </location>
</feature>
<dbReference type="GO" id="GO:0003986">
    <property type="term" value="F:acetyl-CoA hydrolase activity"/>
    <property type="evidence" value="ECO:0007669"/>
    <property type="project" value="TreeGrafter"/>
</dbReference>
<dbReference type="RefSeq" id="WP_095635432.1">
    <property type="nucleotide sequence ID" value="NZ_NSKC01000001.1"/>
</dbReference>
<dbReference type="InterPro" id="IPR037171">
    <property type="entry name" value="NagB/RpiA_transferase-like"/>
</dbReference>
<organism evidence="5 6">
    <name type="scientific">Halorubrum salipaludis</name>
    <dbReference type="NCBI Taxonomy" id="2032630"/>
    <lineage>
        <taxon>Archaea</taxon>
        <taxon>Methanobacteriati</taxon>
        <taxon>Methanobacteriota</taxon>
        <taxon>Stenosarchaea group</taxon>
        <taxon>Halobacteria</taxon>
        <taxon>Halobacteriales</taxon>
        <taxon>Haloferacaceae</taxon>
        <taxon>Halorubrum</taxon>
    </lineage>
</organism>
<dbReference type="SUPFAM" id="SSF100950">
    <property type="entry name" value="NagB/RpiA/CoA transferase-like"/>
    <property type="match status" value="2"/>
</dbReference>
<dbReference type="GO" id="GO:0008775">
    <property type="term" value="F:acetate CoA-transferase activity"/>
    <property type="evidence" value="ECO:0007669"/>
    <property type="project" value="InterPro"/>
</dbReference>
<evidence type="ECO:0000313" key="6">
    <source>
        <dbReference type="Proteomes" id="UP000218083"/>
    </source>
</evidence>
<dbReference type="InterPro" id="IPR026888">
    <property type="entry name" value="AcetylCoA_hyd_C"/>
</dbReference>
<dbReference type="InterPro" id="IPR046433">
    <property type="entry name" value="ActCoA_hydro"/>
</dbReference>
<dbReference type="InterPro" id="IPR003702">
    <property type="entry name" value="ActCoA_hydro_N"/>
</dbReference>
<dbReference type="Proteomes" id="UP000218083">
    <property type="component" value="Unassembled WGS sequence"/>
</dbReference>